<dbReference type="Pfam" id="PF13560">
    <property type="entry name" value="HTH_31"/>
    <property type="match status" value="1"/>
</dbReference>
<feature type="domain" description="HTH cro/C1-type" evidence="1">
    <location>
        <begin position="8"/>
        <end position="56"/>
    </location>
</feature>
<evidence type="ECO:0000313" key="3">
    <source>
        <dbReference type="Proteomes" id="UP000612282"/>
    </source>
</evidence>
<keyword evidence="3" id="KW-1185">Reference proteome</keyword>
<protein>
    <recommendedName>
        <fullName evidence="1">HTH cro/C1-type domain-containing protein</fullName>
    </recommendedName>
</protein>
<dbReference type="SMART" id="SM00530">
    <property type="entry name" value="HTH_XRE"/>
    <property type="match status" value="1"/>
</dbReference>
<reference evidence="2 3" key="1">
    <citation type="submission" date="2021-01" db="EMBL/GenBank/DDBJ databases">
        <title>Whole genome shotgun sequence of Actinoplanes couchii NBRC 106145.</title>
        <authorList>
            <person name="Komaki H."/>
            <person name="Tamura T."/>
        </authorList>
    </citation>
    <scope>NUCLEOTIDE SEQUENCE [LARGE SCALE GENOMIC DNA]</scope>
    <source>
        <strain evidence="2 3">NBRC 106145</strain>
    </source>
</reference>
<dbReference type="EMBL" id="BOMG01000141">
    <property type="protein sequence ID" value="GID61850.1"/>
    <property type="molecule type" value="Genomic_DNA"/>
</dbReference>
<dbReference type="Proteomes" id="UP000612282">
    <property type="component" value="Unassembled WGS sequence"/>
</dbReference>
<evidence type="ECO:0000313" key="2">
    <source>
        <dbReference type="EMBL" id="GID61850.1"/>
    </source>
</evidence>
<proteinExistence type="predicted"/>
<comment type="caution">
    <text evidence="2">The sequence shown here is derived from an EMBL/GenBank/DDBJ whole genome shotgun (WGS) entry which is preliminary data.</text>
</comment>
<dbReference type="RefSeq" id="WP_203810209.1">
    <property type="nucleotide sequence ID" value="NZ_BAAAQE010000022.1"/>
</dbReference>
<dbReference type="Gene3D" id="1.10.260.40">
    <property type="entry name" value="lambda repressor-like DNA-binding domains"/>
    <property type="match status" value="1"/>
</dbReference>
<gene>
    <name evidence="2" type="ORF">Aco03nite_102540</name>
</gene>
<dbReference type="InterPro" id="IPR001387">
    <property type="entry name" value="Cro/C1-type_HTH"/>
</dbReference>
<dbReference type="PROSITE" id="PS50943">
    <property type="entry name" value="HTH_CROC1"/>
    <property type="match status" value="1"/>
</dbReference>
<evidence type="ECO:0000259" key="1">
    <source>
        <dbReference type="PROSITE" id="PS50943"/>
    </source>
</evidence>
<name>A0ABQ3XTQ4_9ACTN</name>
<sequence length="278" mass="29320">MPDLGLTLRQAREAADVSLTGMAKRTGFSRSYLGNVETGERAPTQAVVEAYERVLGDDVRRRLLLLGTVVTAAGPSAPAAADAGIGQAAAIAMDIRHGRSELLQHVQTTHTVDRTIAGLAARNAGSSAALVKWSRKGAAVLRVNSAGILAKTGSPTLDNEVVRVLSTDGEVRELYLTAVLSRVLGLPWEAAAKMATTGAGAASTDHLDLLTKELENPADAGARWCSILLLHRSRQDNEPVVTASLLRSLRTEPSREALRAVGAALAGEDPLTILRRRS</sequence>
<dbReference type="CDD" id="cd00093">
    <property type="entry name" value="HTH_XRE"/>
    <property type="match status" value="1"/>
</dbReference>
<organism evidence="2 3">
    <name type="scientific">Actinoplanes couchii</name>
    <dbReference type="NCBI Taxonomy" id="403638"/>
    <lineage>
        <taxon>Bacteria</taxon>
        <taxon>Bacillati</taxon>
        <taxon>Actinomycetota</taxon>
        <taxon>Actinomycetes</taxon>
        <taxon>Micromonosporales</taxon>
        <taxon>Micromonosporaceae</taxon>
        <taxon>Actinoplanes</taxon>
    </lineage>
</organism>
<accession>A0ABQ3XTQ4</accession>
<dbReference type="SUPFAM" id="SSF47413">
    <property type="entry name" value="lambda repressor-like DNA-binding domains"/>
    <property type="match status" value="1"/>
</dbReference>
<dbReference type="InterPro" id="IPR010982">
    <property type="entry name" value="Lambda_DNA-bd_dom_sf"/>
</dbReference>